<keyword evidence="7" id="KW-1185">Reference proteome</keyword>
<dbReference type="GO" id="GO:0043565">
    <property type="term" value="F:sequence-specific DNA binding"/>
    <property type="evidence" value="ECO:0007669"/>
    <property type="project" value="InterPro"/>
</dbReference>
<dbReference type="SUPFAM" id="SSF46689">
    <property type="entry name" value="Homeodomain-like"/>
    <property type="match status" value="1"/>
</dbReference>
<dbReference type="PANTHER" id="PTHR43280:SF2">
    <property type="entry name" value="HTH-TYPE TRANSCRIPTIONAL REGULATOR EXSA"/>
    <property type="match status" value="1"/>
</dbReference>
<comment type="caution">
    <text evidence="6">The sequence shown here is derived from an EMBL/GenBank/DDBJ whole genome shotgun (WGS) entry which is preliminary data.</text>
</comment>
<dbReference type="PANTHER" id="PTHR43280">
    <property type="entry name" value="ARAC-FAMILY TRANSCRIPTIONAL REGULATOR"/>
    <property type="match status" value="1"/>
</dbReference>
<evidence type="ECO:0000256" key="4">
    <source>
        <dbReference type="SAM" id="Phobius"/>
    </source>
</evidence>
<proteinExistence type="predicted"/>
<dbReference type="Gene3D" id="1.10.10.60">
    <property type="entry name" value="Homeodomain-like"/>
    <property type="match status" value="2"/>
</dbReference>
<feature type="transmembrane region" description="Helical" evidence="4">
    <location>
        <begin position="230"/>
        <end position="252"/>
    </location>
</feature>
<keyword evidence="4" id="KW-0472">Membrane</keyword>
<evidence type="ECO:0000259" key="5">
    <source>
        <dbReference type="PROSITE" id="PS01124"/>
    </source>
</evidence>
<name>A0A917M1G7_9BACI</name>
<keyword evidence="4" id="KW-0812">Transmembrane</keyword>
<dbReference type="InterPro" id="IPR020449">
    <property type="entry name" value="Tscrpt_reg_AraC-type_HTH"/>
</dbReference>
<dbReference type="InterPro" id="IPR009057">
    <property type="entry name" value="Homeodomain-like_sf"/>
</dbReference>
<accession>A0A917M1G7</accession>
<keyword evidence="3" id="KW-0804">Transcription</keyword>
<dbReference type="GO" id="GO:0003700">
    <property type="term" value="F:DNA-binding transcription factor activity"/>
    <property type="evidence" value="ECO:0007669"/>
    <property type="project" value="InterPro"/>
</dbReference>
<reference evidence="6" key="1">
    <citation type="journal article" date="2014" name="Int. J. Syst. Evol. Microbiol.">
        <title>Complete genome sequence of Corynebacterium casei LMG S-19264T (=DSM 44701T), isolated from a smear-ripened cheese.</title>
        <authorList>
            <consortium name="US DOE Joint Genome Institute (JGI-PGF)"/>
            <person name="Walter F."/>
            <person name="Albersmeier A."/>
            <person name="Kalinowski J."/>
            <person name="Ruckert C."/>
        </authorList>
    </citation>
    <scope>NUCLEOTIDE SEQUENCE</scope>
    <source>
        <strain evidence="6">CGMCC 1.12754</strain>
    </source>
</reference>
<gene>
    <name evidence="6" type="primary">ytdP</name>
    <name evidence="6" type="ORF">GCM10011398_16890</name>
</gene>
<reference evidence="6" key="2">
    <citation type="submission" date="2020-09" db="EMBL/GenBank/DDBJ databases">
        <authorList>
            <person name="Sun Q."/>
            <person name="Zhou Y."/>
        </authorList>
    </citation>
    <scope>NUCLEOTIDE SEQUENCE</scope>
    <source>
        <strain evidence="6">CGMCC 1.12754</strain>
    </source>
</reference>
<dbReference type="SMART" id="SM00342">
    <property type="entry name" value="HTH_ARAC"/>
    <property type="match status" value="1"/>
</dbReference>
<dbReference type="EMBL" id="BMFR01000005">
    <property type="protein sequence ID" value="GGG73111.1"/>
    <property type="molecule type" value="Genomic_DNA"/>
</dbReference>
<protein>
    <submittedName>
        <fullName evidence="6">HTH-type transcriptional regulator YtdP</fullName>
    </submittedName>
</protein>
<evidence type="ECO:0000256" key="2">
    <source>
        <dbReference type="ARBA" id="ARBA00023125"/>
    </source>
</evidence>
<keyword evidence="4" id="KW-1133">Transmembrane helix</keyword>
<evidence type="ECO:0000313" key="6">
    <source>
        <dbReference type="EMBL" id="GGG73111.1"/>
    </source>
</evidence>
<sequence length="692" mass="80038">MKELKNLATRISFDHRLTPYMFTQPYSSKLAIEQLGSYKVNSSIINGLYLYYQGENQIYSPRGTSSVDTFLNTAYRIKESEMNKLKEKMEAITKPEVFPIELLSKNNRRNHIITYMYPIPMNNTLSYGSVAFFVKESAFKKMTQNVLSDFKGNMYIFNEKSELLASNSNGEKLELEEVRKLARGETGVFNKTIDKENYSFVTVRSDSSKWTFLTAMPTAQFYGRMSSLKLTIIIILSIIAIVGILTTIYMSFQQYKPIKSIALALKSKQSEQMPKRINKNELESIRESIELIHEDSEQLQKKMKAHRPFIKDQLLLLLLKGDIKKQTEINDLLVDLKIDFNGDRFFISLISFKDRIEEHESLQSREKILSLLAKMTYKDCVGYGVELIHDNAAALIVSMKDNSKDPIVAQQNFVENLKQQLRQYSKVMPTIGIGKVYEGIGWINRSFIEANASIEYDLLNKDNTIYFENMTPSNEGLFWYPIDDQAKFIQSVKQGDAVVARETLNTIFSNLKEQNASTYMLRCMCFDIINTILKNTLELGINLGTVQVKRLTEFKSLEDLEHTLNILLTDICEEVEERKESHNSMLRDNILEYIHGQYKSHELGLEHTAEKFQLSASYLSRFMKEQTGKTFTQFVWQLRNEEFKRQLTETGKPIKEIVLDIGYVDVANFTRKFKKEEGVTPGQYRKNNRNSA</sequence>
<dbReference type="InterPro" id="IPR018060">
    <property type="entry name" value="HTH_AraC"/>
</dbReference>
<feature type="domain" description="HTH araC/xylS-type" evidence="5">
    <location>
        <begin position="588"/>
        <end position="687"/>
    </location>
</feature>
<evidence type="ECO:0000313" key="7">
    <source>
        <dbReference type="Proteomes" id="UP000622860"/>
    </source>
</evidence>
<dbReference type="AlphaFoldDB" id="A0A917M1G7"/>
<dbReference type="PROSITE" id="PS01124">
    <property type="entry name" value="HTH_ARAC_FAMILY_2"/>
    <property type="match status" value="1"/>
</dbReference>
<dbReference type="Proteomes" id="UP000622860">
    <property type="component" value="Unassembled WGS sequence"/>
</dbReference>
<evidence type="ECO:0000256" key="3">
    <source>
        <dbReference type="ARBA" id="ARBA00023163"/>
    </source>
</evidence>
<dbReference type="RefSeq" id="WP_188454955.1">
    <property type="nucleotide sequence ID" value="NZ_BMFR01000005.1"/>
</dbReference>
<keyword evidence="1" id="KW-0805">Transcription regulation</keyword>
<evidence type="ECO:0000256" key="1">
    <source>
        <dbReference type="ARBA" id="ARBA00023015"/>
    </source>
</evidence>
<dbReference type="PRINTS" id="PR00032">
    <property type="entry name" value="HTHARAC"/>
</dbReference>
<dbReference type="Pfam" id="PF12833">
    <property type="entry name" value="HTH_18"/>
    <property type="match status" value="1"/>
</dbReference>
<organism evidence="6 7">
    <name type="scientific">Virgibacillus oceani</name>
    <dbReference type="NCBI Taxonomy" id="1479511"/>
    <lineage>
        <taxon>Bacteria</taxon>
        <taxon>Bacillati</taxon>
        <taxon>Bacillota</taxon>
        <taxon>Bacilli</taxon>
        <taxon>Bacillales</taxon>
        <taxon>Bacillaceae</taxon>
        <taxon>Virgibacillus</taxon>
    </lineage>
</organism>
<keyword evidence="2" id="KW-0238">DNA-binding</keyword>